<evidence type="ECO:0000313" key="2">
    <source>
        <dbReference type="Proteomes" id="UP000183832"/>
    </source>
</evidence>
<sequence>MFLNRISYKRNDIGHVEAWHFPKLKGLNSKSFPVCRCRMVLVFMNEGNGGAHQQHKQNYFVVDIKYILRQRSKQY</sequence>
<protein>
    <submittedName>
        <fullName evidence="1">CLUMA_CG013181, isoform A</fullName>
    </submittedName>
</protein>
<proteinExistence type="predicted"/>
<evidence type="ECO:0000313" key="1">
    <source>
        <dbReference type="EMBL" id="CRK99877.1"/>
    </source>
</evidence>
<keyword evidence="2" id="KW-1185">Reference proteome</keyword>
<dbReference type="AlphaFoldDB" id="A0A1J1II00"/>
<gene>
    <name evidence="1" type="ORF">CLUMA_CG013181</name>
</gene>
<name>A0A1J1II00_9DIPT</name>
<reference evidence="1 2" key="1">
    <citation type="submission" date="2015-04" db="EMBL/GenBank/DDBJ databases">
        <authorList>
            <person name="Syromyatnikov M.Y."/>
            <person name="Popov V.N."/>
        </authorList>
    </citation>
    <scope>NUCLEOTIDE SEQUENCE [LARGE SCALE GENOMIC DNA]</scope>
</reference>
<dbReference type="Proteomes" id="UP000183832">
    <property type="component" value="Unassembled WGS sequence"/>
</dbReference>
<accession>A0A1J1II00</accession>
<dbReference type="EMBL" id="CVRI01000054">
    <property type="protein sequence ID" value="CRK99877.1"/>
    <property type="molecule type" value="Genomic_DNA"/>
</dbReference>
<organism evidence="1 2">
    <name type="scientific">Clunio marinus</name>
    <dbReference type="NCBI Taxonomy" id="568069"/>
    <lineage>
        <taxon>Eukaryota</taxon>
        <taxon>Metazoa</taxon>
        <taxon>Ecdysozoa</taxon>
        <taxon>Arthropoda</taxon>
        <taxon>Hexapoda</taxon>
        <taxon>Insecta</taxon>
        <taxon>Pterygota</taxon>
        <taxon>Neoptera</taxon>
        <taxon>Endopterygota</taxon>
        <taxon>Diptera</taxon>
        <taxon>Nematocera</taxon>
        <taxon>Chironomoidea</taxon>
        <taxon>Chironomidae</taxon>
        <taxon>Clunio</taxon>
    </lineage>
</organism>